<feature type="domain" description="DUF7809" evidence="3">
    <location>
        <begin position="65"/>
        <end position="225"/>
    </location>
</feature>
<feature type="transmembrane region" description="Helical" evidence="2">
    <location>
        <begin position="880"/>
        <end position="902"/>
    </location>
</feature>
<gene>
    <name evidence="4" type="ORF">CAEBREN_07174</name>
</gene>
<evidence type="ECO:0000259" key="3">
    <source>
        <dbReference type="Pfam" id="PF25100"/>
    </source>
</evidence>
<reference evidence="5" key="1">
    <citation type="submission" date="2011-07" db="EMBL/GenBank/DDBJ databases">
        <authorList>
            <consortium name="Caenorhabditis brenneri Sequencing and Analysis Consortium"/>
            <person name="Wilson R.K."/>
        </authorList>
    </citation>
    <scope>NUCLEOTIDE SEQUENCE [LARGE SCALE GENOMIC DNA]</scope>
    <source>
        <strain evidence="5">PB2801</strain>
    </source>
</reference>
<dbReference type="EMBL" id="GL379886">
    <property type="protein sequence ID" value="EGT31480.1"/>
    <property type="molecule type" value="Genomic_DNA"/>
</dbReference>
<dbReference type="OrthoDB" id="10318262at2759"/>
<keyword evidence="5" id="KW-1185">Reference proteome</keyword>
<protein>
    <recommendedName>
        <fullName evidence="3">DUF7809 domain-containing protein</fullName>
    </recommendedName>
</protein>
<keyword evidence="2" id="KW-0472">Membrane</keyword>
<sequence>MIFNTDDDILCHDGRVEYFGTDEEFLLCLKNYREIPGGAELFEMDFAKPYSMEPIIYQNLDGAAYCYRQDQLVFLQRIADIMNPFETNRDYYFVMAIVGHYLRSMREELKGSFEMSRLEIETIEGYEDGILEYMEQRKNDRDEIINAEDYQPPQKTLKEVFEKLVGLLPRKSEDLMKPSLGRLVVNFNKATPLNENQKLYDDMLHYAEGLISFIDSVVKTHPDWYALSPANPLEETKKLVRLFTDQHKSFLMTADVIDYIAEPTRQFFKDSAYKGIYYCIDYVGFVEHAKFDVYKVADFIIYPIRRSRRRATFVPSVSGKYCILASDLLFEILSDLITFKGVFQTITHENWKIVLAFFKEAEKYFNHKAPARYFIHINFRQELRELCNRHFDPHMGKLFKEYTPVRKVGDHGFTLKQFQSELEHLGLMNGEFKSRVFQWAERAYDDLIKYKKPENLTLSDMLHGVEAVQTLGVFTNLPKLCDFLHKQEACWRLPFSCDFCSGKEKPSASEEYEQWGRPRPAPPAIPKLDLPVSLPPDDEKKNKKKEKKKRQQEQRKTAMAELSAIKEVEKSKCEDLEKKLEESLKRESEKDEEIEKLTKPRFLRIFFDGPRFIIPVLYVCTNAITWWCASFFFNRPDDYANEYLGTDVFDSYGVVLSEQPSFVLVAYDENGKLRFQNSFGLLIMTLSLITAPSLTLFLPVFVLYYVPYLDIEISFPTGICLSTFAVYPAVDIIIMIYIASYYSKAMRVVTVSIIGLFENRFYILMNNSQCWRHTRKLLYVINHIAAVACFLISYLKIPEQRMAFDFMRKFLTCIPSYVDESRIFILTIHTGLILKPGAVGFAWFYSQLFLFPILTNRILKTQLKKKISENTARLQKSFQRALVFQIVLPVVILAFPIGYIAFSTVSWYHNQAFNNVSFIIISSHGFFSTISMIALHSAYREFTINLVCYRTGVQYKSNGATGQEMRQSVIT</sequence>
<feature type="compositionally biased region" description="Basic and acidic residues" evidence="1">
    <location>
        <begin position="551"/>
        <end position="561"/>
    </location>
</feature>
<organism evidence="5">
    <name type="scientific">Caenorhabditis brenneri</name>
    <name type="common">Nematode worm</name>
    <dbReference type="NCBI Taxonomy" id="135651"/>
    <lineage>
        <taxon>Eukaryota</taxon>
        <taxon>Metazoa</taxon>
        <taxon>Ecdysozoa</taxon>
        <taxon>Nematoda</taxon>
        <taxon>Chromadorea</taxon>
        <taxon>Rhabditida</taxon>
        <taxon>Rhabditina</taxon>
        <taxon>Rhabditomorpha</taxon>
        <taxon>Rhabditoidea</taxon>
        <taxon>Rhabditidae</taxon>
        <taxon>Peloderinae</taxon>
        <taxon>Caenorhabditis</taxon>
    </lineage>
</organism>
<feature type="transmembrane region" description="Helical" evidence="2">
    <location>
        <begin position="718"/>
        <end position="739"/>
    </location>
</feature>
<dbReference type="InterPro" id="IPR019428">
    <property type="entry name" value="7TM_GPCR_serpentine_rcpt_Str"/>
</dbReference>
<feature type="transmembrane region" description="Helical" evidence="2">
    <location>
        <begin position="679"/>
        <end position="706"/>
    </location>
</feature>
<evidence type="ECO:0000313" key="4">
    <source>
        <dbReference type="EMBL" id="EGT31480.1"/>
    </source>
</evidence>
<feature type="transmembrane region" description="Helical" evidence="2">
    <location>
        <begin position="777"/>
        <end position="797"/>
    </location>
</feature>
<feature type="transmembrane region" description="Helical" evidence="2">
    <location>
        <begin position="914"/>
        <end position="935"/>
    </location>
</feature>
<dbReference type="InterPro" id="IPR019422">
    <property type="entry name" value="7TM_GPCR_serpentine_rcpt_Srh"/>
</dbReference>
<dbReference type="Pfam" id="PF10326">
    <property type="entry name" value="7TM_GPCR_Str"/>
    <property type="match status" value="1"/>
</dbReference>
<name>G0NHW9_CAEBE</name>
<keyword evidence="2" id="KW-1133">Transmembrane helix</keyword>
<dbReference type="InParanoid" id="G0NHW9"/>
<dbReference type="HOGENOM" id="CLU_305491_0_0_1"/>
<proteinExistence type="predicted"/>
<dbReference type="GO" id="GO:0045121">
    <property type="term" value="C:membrane raft"/>
    <property type="evidence" value="ECO:0007669"/>
    <property type="project" value="TreeGrafter"/>
</dbReference>
<dbReference type="Proteomes" id="UP000008068">
    <property type="component" value="Unassembled WGS sequence"/>
</dbReference>
<dbReference type="AlphaFoldDB" id="G0NHW9"/>
<dbReference type="Pfam" id="PF25100">
    <property type="entry name" value="DUF7809"/>
    <property type="match status" value="1"/>
</dbReference>
<evidence type="ECO:0000256" key="2">
    <source>
        <dbReference type="SAM" id="Phobius"/>
    </source>
</evidence>
<dbReference type="PANTHER" id="PTHR21447">
    <property type="entry name" value="RING-TYPE DOMAIN-CONTAINING PROTEIN-RELATED"/>
    <property type="match status" value="1"/>
</dbReference>
<evidence type="ECO:0000256" key="1">
    <source>
        <dbReference type="SAM" id="MobiDB-lite"/>
    </source>
</evidence>
<dbReference type="Pfam" id="PF10318">
    <property type="entry name" value="7TM_GPCR_Srh"/>
    <property type="match status" value="1"/>
</dbReference>
<feature type="transmembrane region" description="Helical" evidence="2">
    <location>
        <begin position="612"/>
        <end position="633"/>
    </location>
</feature>
<feature type="transmembrane region" description="Helical" evidence="2">
    <location>
        <begin position="841"/>
        <end position="859"/>
    </location>
</feature>
<feature type="region of interest" description="Disordered" evidence="1">
    <location>
        <begin position="511"/>
        <end position="561"/>
    </location>
</feature>
<accession>G0NHW9</accession>
<dbReference type="GO" id="GO:0045087">
    <property type="term" value="P:innate immune response"/>
    <property type="evidence" value="ECO:0007669"/>
    <property type="project" value="TreeGrafter"/>
</dbReference>
<keyword evidence="2" id="KW-0812">Transmembrane</keyword>
<dbReference type="PANTHER" id="PTHR21447:SF13">
    <property type="entry name" value="RING-TYPE DOMAIN-CONTAINING PROTEIN"/>
    <property type="match status" value="1"/>
</dbReference>
<dbReference type="InterPro" id="IPR056711">
    <property type="entry name" value="DUF7809"/>
</dbReference>
<evidence type="ECO:0000313" key="5">
    <source>
        <dbReference type="Proteomes" id="UP000008068"/>
    </source>
</evidence>